<dbReference type="GO" id="GO:0005524">
    <property type="term" value="F:ATP binding"/>
    <property type="evidence" value="ECO:0007669"/>
    <property type="project" value="UniProtKB-UniRule"/>
</dbReference>
<dbReference type="InterPro" id="IPR019821">
    <property type="entry name" value="Kinesin_motor_CS"/>
</dbReference>
<dbReference type="GO" id="GO:0003777">
    <property type="term" value="F:microtubule motor activity"/>
    <property type="evidence" value="ECO:0007669"/>
    <property type="project" value="InterPro"/>
</dbReference>
<evidence type="ECO:0000256" key="7">
    <source>
        <dbReference type="SAM" id="Coils"/>
    </source>
</evidence>
<comment type="caution">
    <text evidence="9">The sequence shown here is derived from an EMBL/GenBank/DDBJ whole genome shotgun (WGS) entry which is preliminary data.</text>
</comment>
<accession>A0AA88DTE5</accession>
<keyword evidence="5 6" id="KW-0505">Motor protein</keyword>
<dbReference type="Proteomes" id="UP001187192">
    <property type="component" value="Unassembled WGS sequence"/>
</dbReference>
<keyword evidence="4 7" id="KW-0175">Coiled coil</keyword>
<dbReference type="InterPro" id="IPR027417">
    <property type="entry name" value="P-loop_NTPase"/>
</dbReference>
<dbReference type="InterPro" id="IPR036961">
    <property type="entry name" value="Kinesin_motor_dom_sf"/>
</dbReference>
<feature type="coiled-coil region" evidence="7">
    <location>
        <begin position="1113"/>
        <end position="1176"/>
    </location>
</feature>
<dbReference type="GO" id="GO:0000278">
    <property type="term" value="P:mitotic cell cycle"/>
    <property type="evidence" value="ECO:0007669"/>
    <property type="project" value="UniProtKB-ARBA"/>
</dbReference>
<evidence type="ECO:0000256" key="6">
    <source>
        <dbReference type="PROSITE-ProRule" id="PRU00283"/>
    </source>
</evidence>
<dbReference type="PRINTS" id="PR00380">
    <property type="entry name" value="KINESINHEAVY"/>
</dbReference>
<sequence length="1254" mass="143599">MERIHVTVRARPLSSEDAKSSPWRISASSIFIPNHSSKFEFDRVFCEDSKTKEVYEARTKEIVAAAVRGFNGTVFAYGQTNSGKTYTMRGSSTEPGVIPLAVRDLFDIIHQDADREFLLRMSYMEIYNEEINDLLAPEHRKLQIHESTERGIYVAGLREEIVASPEQVLGFMEFGESHRHIGETNMNVHSSRSHTIFRMIIESRDKTEDEDIGSSCDAVRVSVLNLVDLAGSERAAKTGAEGVRLKEGSHINKSLMTLGTVIKKLSEGAESQGGHVPYRDSKLTRILQPALGGNANTAIICNITLAQIHADETKSSLQFASRALRVKNCAHVNEILTDAALLKRQKKEIEELRAKLQGSHSDHWEEEILNLRNTLLQTELERERIALELEEERKAQAEWEKMVQEQAKKIENLSSIVLCSNRDESRDRFRKDKRRDTWCASNLSWENFGVVHSAMQLKASAIKPRSKRDIGPLLSFDELMNDIPEEEFSREDEDSKSNTSDDYKLPDPCALLHITNRRKLPLGKKSLSADNEVPDIQAEYEDLLLRFETLRTENEIKIDCLTRKLAEVYFISGANKECSACCVNKVAISEERNANSKESEAIQVIKRLQEQINMLEAEKASSKQNLTSIVELATEQSICVQEKCEELYEKLLNAREEARVAHEQLTSNGSEENSAFISKLLSEVEDVILEVEDSKVVTESMASLLDEVSKTFSALIETFLDFKTSTCQSNLQQKSIISNHEKLNSLLMQQVSNLENEKCLLHGQSVDLQNQLEELKLQVQNSEQSLRTILEEQEEYLSYIQNLEREVSSFSSCSLAKEKETLRKDLEKTKTKLKDTEFKLKNAMQEKTRVEGEKAFAERELKRLHGQNSLLERDINRRESFVGRRRDSVLDKSSKMGDPKKLKGLTCSFDQTLQEEYTKMEVNGFEMETKIASLEEELSSLRREKEEILSRSQDMTSELEALSGNLVFSNSELNLLQEEVSALRQWLEDSKLEKQKMESSIKRLEEEKEELAMQLSDSLLEMEEEKAVWSAKERASIEAIEEKARLYNTEIVLLSKELSEVRNELESCRQECGKLKERLACSEEDMVKEKNSCSKDKFLGTNMGVVDLDDIEIKQSLEEADKLKKDLSSLQKEREDLLIQIRELQTRSDIAMDLQLAEVKFQVEELSRRISGMKAKMHEDQVNNNKELTKHRMRLRWTQAKLDTSRDRYRQMVKKSDQMNKEYKEASARLKDLLVSKGKEVLNLKKQLLAVKDQ</sequence>
<feature type="coiled-coil region" evidence="7">
    <location>
        <begin position="598"/>
        <end position="668"/>
    </location>
</feature>
<dbReference type="Gene3D" id="3.40.850.10">
    <property type="entry name" value="Kinesin motor domain"/>
    <property type="match status" value="1"/>
</dbReference>
<keyword evidence="3 6" id="KW-0067">ATP-binding</keyword>
<dbReference type="GO" id="GO:0008608">
    <property type="term" value="P:attachment of spindle microtubules to kinetochore"/>
    <property type="evidence" value="ECO:0007669"/>
    <property type="project" value="UniProtKB-ARBA"/>
</dbReference>
<dbReference type="SMART" id="SM00129">
    <property type="entry name" value="KISc"/>
    <property type="match status" value="1"/>
</dbReference>
<dbReference type="GO" id="GO:1901987">
    <property type="term" value="P:regulation of cell cycle phase transition"/>
    <property type="evidence" value="ECO:0007669"/>
    <property type="project" value="UniProtKB-ARBA"/>
</dbReference>
<dbReference type="GO" id="GO:0007018">
    <property type="term" value="P:microtubule-based movement"/>
    <property type="evidence" value="ECO:0007669"/>
    <property type="project" value="InterPro"/>
</dbReference>
<dbReference type="SUPFAM" id="SSF52540">
    <property type="entry name" value="P-loop containing nucleoside triphosphate hydrolases"/>
    <property type="match status" value="1"/>
</dbReference>
<gene>
    <name evidence="9" type="ORF">TIFTF001_029990</name>
</gene>
<evidence type="ECO:0000313" key="10">
    <source>
        <dbReference type="Proteomes" id="UP001187192"/>
    </source>
</evidence>
<feature type="domain" description="Kinesin motor" evidence="8">
    <location>
        <begin position="3"/>
        <end position="326"/>
    </location>
</feature>
<feature type="coiled-coil region" evidence="7">
    <location>
        <begin position="924"/>
        <end position="1085"/>
    </location>
</feature>
<dbReference type="Pfam" id="PF00225">
    <property type="entry name" value="Kinesin"/>
    <property type="match status" value="1"/>
</dbReference>
<dbReference type="GO" id="GO:0008017">
    <property type="term" value="F:microtubule binding"/>
    <property type="evidence" value="ECO:0007669"/>
    <property type="project" value="InterPro"/>
</dbReference>
<evidence type="ECO:0000256" key="2">
    <source>
        <dbReference type="ARBA" id="ARBA00022741"/>
    </source>
</evidence>
<organism evidence="9 10">
    <name type="scientific">Ficus carica</name>
    <name type="common">Common fig</name>
    <dbReference type="NCBI Taxonomy" id="3494"/>
    <lineage>
        <taxon>Eukaryota</taxon>
        <taxon>Viridiplantae</taxon>
        <taxon>Streptophyta</taxon>
        <taxon>Embryophyta</taxon>
        <taxon>Tracheophyta</taxon>
        <taxon>Spermatophyta</taxon>
        <taxon>Magnoliopsida</taxon>
        <taxon>eudicotyledons</taxon>
        <taxon>Gunneridae</taxon>
        <taxon>Pentapetalae</taxon>
        <taxon>rosids</taxon>
        <taxon>fabids</taxon>
        <taxon>Rosales</taxon>
        <taxon>Moraceae</taxon>
        <taxon>Ficeae</taxon>
        <taxon>Ficus</taxon>
    </lineage>
</organism>
<dbReference type="PANTHER" id="PTHR47968:SF75">
    <property type="entry name" value="CENTROMERE-ASSOCIATED PROTEIN E"/>
    <property type="match status" value="1"/>
</dbReference>
<evidence type="ECO:0000256" key="4">
    <source>
        <dbReference type="ARBA" id="ARBA00023054"/>
    </source>
</evidence>
<dbReference type="InterPro" id="IPR027640">
    <property type="entry name" value="Kinesin-like_fam"/>
</dbReference>
<dbReference type="GO" id="GO:0140694">
    <property type="term" value="P:membraneless organelle assembly"/>
    <property type="evidence" value="ECO:0007669"/>
    <property type="project" value="UniProtKB-ARBA"/>
</dbReference>
<dbReference type="FunFam" id="3.40.850.10:FF:000026">
    <property type="entry name" value="Centromere-associated protein E"/>
    <property type="match status" value="1"/>
</dbReference>
<keyword evidence="2 6" id="KW-0547">Nucleotide-binding</keyword>
<reference evidence="9" key="1">
    <citation type="submission" date="2023-07" db="EMBL/GenBank/DDBJ databases">
        <title>draft genome sequence of fig (Ficus carica).</title>
        <authorList>
            <person name="Takahashi T."/>
            <person name="Nishimura K."/>
        </authorList>
    </citation>
    <scope>NUCLEOTIDE SEQUENCE</scope>
</reference>
<dbReference type="GO" id="GO:0000779">
    <property type="term" value="C:condensed chromosome, centromeric region"/>
    <property type="evidence" value="ECO:0007669"/>
    <property type="project" value="UniProtKB-ARBA"/>
</dbReference>
<dbReference type="PROSITE" id="PS00411">
    <property type="entry name" value="KINESIN_MOTOR_1"/>
    <property type="match status" value="1"/>
</dbReference>
<evidence type="ECO:0000313" key="9">
    <source>
        <dbReference type="EMBL" id="GMN60901.1"/>
    </source>
</evidence>
<dbReference type="GO" id="GO:0042327">
    <property type="term" value="P:positive regulation of phosphorylation"/>
    <property type="evidence" value="ECO:0007669"/>
    <property type="project" value="UniProtKB-ARBA"/>
</dbReference>
<feature type="binding site" evidence="6">
    <location>
        <begin position="78"/>
        <end position="85"/>
    </location>
    <ligand>
        <name>ATP</name>
        <dbReference type="ChEBI" id="CHEBI:30616"/>
    </ligand>
</feature>
<evidence type="ECO:0000259" key="8">
    <source>
        <dbReference type="PROSITE" id="PS50067"/>
    </source>
</evidence>
<dbReference type="PANTHER" id="PTHR47968">
    <property type="entry name" value="CENTROMERE PROTEIN E"/>
    <property type="match status" value="1"/>
</dbReference>
<protein>
    <recommendedName>
        <fullName evidence="8">Kinesin motor domain-containing protein</fullName>
    </recommendedName>
</protein>
<dbReference type="EMBL" id="BTGU01000104">
    <property type="protein sequence ID" value="GMN60901.1"/>
    <property type="molecule type" value="Genomic_DNA"/>
</dbReference>
<dbReference type="GO" id="GO:0043515">
    <property type="term" value="F:kinetochore binding"/>
    <property type="evidence" value="ECO:0007669"/>
    <property type="project" value="UniProtKB-ARBA"/>
</dbReference>
<feature type="coiled-coil region" evidence="7">
    <location>
        <begin position="737"/>
        <end position="874"/>
    </location>
</feature>
<dbReference type="GO" id="GO:0000226">
    <property type="term" value="P:microtubule cytoskeleton organization"/>
    <property type="evidence" value="ECO:0007669"/>
    <property type="project" value="UniProtKB-ARBA"/>
</dbReference>
<feature type="coiled-coil region" evidence="7">
    <location>
        <begin position="332"/>
        <end position="409"/>
    </location>
</feature>
<dbReference type="GO" id="GO:0033044">
    <property type="term" value="P:regulation of chromosome organization"/>
    <property type="evidence" value="ECO:0007669"/>
    <property type="project" value="UniProtKB-ARBA"/>
</dbReference>
<name>A0AA88DTE5_FICCA</name>
<evidence type="ECO:0000256" key="5">
    <source>
        <dbReference type="ARBA" id="ARBA00023175"/>
    </source>
</evidence>
<comment type="similarity">
    <text evidence="1">Belongs to the TRAFAC class myosin-kinesin ATPase superfamily. Kinesin family. KIN-7 subfamily.</text>
</comment>
<dbReference type="InterPro" id="IPR001752">
    <property type="entry name" value="Kinesin_motor_dom"/>
</dbReference>
<keyword evidence="10" id="KW-1185">Reference proteome</keyword>
<dbReference type="CDD" id="cd01374">
    <property type="entry name" value="KISc_CENP_E"/>
    <property type="match status" value="1"/>
</dbReference>
<evidence type="ECO:0000256" key="3">
    <source>
        <dbReference type="ARBA" id="ARBA00022840"/>
    </source>
</evidence>
<proteinExistence type="inferred from homology"/>
<dbReference type="AlphaFoldDB" id="A0AA88DTE5"/>
<feature type="coiled-coil region" evidence="7">
    <location>
        <begin position="1209"/>
        <end position="1236"/>
    </location>
</feature>
<evidence type="ECO:0000256" key="1">
    <source>
        <dbReference type="ARBA" id="ARBA00007310"/>
    </source>
</evidence>
<dbReference type="PROSITE" id="PS50067">
    <property type="entry name" value="KINESIN_MOTOR_2"/>
    <property type="match status" value="1"/>
</dbReference>